<dbReference type="AlphaFoldDB" id="A0AAD5MKT5"/>
<sequence>MLMMESVLVCSSQFHGNELSAAIVTQTHPLSLPVQLLAKLHDYLGCGSSLLYIVAIVKCIAKIYSKEVCLKLSSMHYPITSSQSFGFGPLSTKCAWTKLIEHNQENLPLNPPAYHGETMSLRHHDRLPYADLRTLPWPHN</sequence>
<organism evidence="1 2">
    <name type="scientific">Parelaphostrongylus tenuis</name>
    <name type="common">Meningeal worm</name>
    <dbReference type="NCBI Taxonomy" id="148309"/>
    <lineage>
        <taxon>Eukaryota</taxon>
        <taxon>Metazoa</taxon>
        <taxon>Ecdysozoa</taxon>
        <taxon>Nematoda</taxon>
        <taxon>Chromadorea</taxon>
        <taxon>Rhabditida</taxon>
        <taxon>Rhabditina</taxon>
        <taxon>Rhabditomorpha</taxon>
        <taxon>Strongyloidea</taxon>
        <taxon>Metastrongylidae</taxon>
        <taxon>Parelaphostrongylus</taxon>
    </lineage>
</organism>
<comment type="caution">
    <text evidence="1">The sequence shown here is derived from an EMBL/GenBank/DDBJ whole genome shotgun (WGS) entry which is preliminary data.</text>
</comment>
<reference evidence="1" key="1">
    <citation type="submission" date="2021-06" db="EMBL/GenBank/DDBJ databases">
        <title>Parelaphostrongylus tenuis whole genome reference sequence.</title>
        <authorList>
            <person name="Garwood T.J."/>
            <person name="Larsen P.A."/>
            <person name="Fountain-Jones N.M."/>
            <person name="Garbe J.R."/>
            <person name="Macchietto M.G."/>
            <person name="Kania S.A."/>
            <person name="Gerhold R.W."/>
            <person name="Richards J.E."/>
            <person name="Wolf T.M."/>
        </authorList>
    </citation>
    <scope>NUCLEOTIDE SEQUENCE</scope>
    <source>
        <strain evidence="1">MNPRO001-30</strain>
        <tissue evidence="1">Meninges</tissue>
    </source>
</reference>
<name>A0AAD5MKT5_PARTN</name>
<gene>
    <name evidence="1" type="ORF">KIN20_005067</name>
</gene>
<proteinExistence type="predicted"/>
<accession>A0AAD5MKT5</accession>
<evidence type="ECO:0000313" key="1">
    <source>
        <dbReference type="EMBL" id="KAJ1349489.1"/>
    </source>
</evidence>
<keyword evidence="2" id="KW-1185">Reference proteome</keyword>
<evidence type="ECO:0000313" key="2">
    <source>
        <dbReference type="Proteomes" id="UP001196413"/>
    </source>
</evidence>
<dbReference type="EMBL" id="JAHQIW010000672">
    <property type="protein sequence ID" value="KAJ1349489.1"/>
    <property type="molecule type" value="Genomic_DNA"/>
</dbReference>
<dbReference type="Proteomes" id="UP001196413">
    <property type="component" value="Unassembled WGS sequence"/>
</dbReference>
<protein>
    <submittedName>
        <fullName evidence="1">Uncharacterized protein</fullName>
    </submittedName>
</protein>